<dbReference type="EMBL" id="MU267879">
    <property type="protein sequence ID" value="KAH7907710.1"/>
    <property type="molecule type" value="Genomic_DNA"/>
</dbReference>
<protein>
    <submittedName>
        <fullName evidence="1">Uncharacterized protein</fullName>
    </submittedName>
</protein>
<proteinExistence type="predicted"/>
<keyword evidence="2" id="KW-1185">Reference proteome</keyword>
<name>A0ACB8A2Y9_9AGAM</name>
<reference evidence="1" key="1">
    <citation type="journal article" date="2021" name="New Phytol.">
        <title>Evolutionary innovations through gain and loss of genes in the ectomycorrhizal Boletales.</title>
        <authorList>
            <person name="Wu G."/>
            <person name="Miyauchi S."/>
            <person name="Morin E."/>
            <person name="Kuo A."/>
            <person name="Drula E."/>
            <person name="Varga T."/>
            <person name="Kohler A."/>
            <person name="Feng B."/>
            <person name="Cao Y."/>
            <person name="Lipzen A."/>
            <person name="Daum C."/>
            <person name="Hundley H."/>
            <person name="Pangilinan J."/>
            <person name="Johnson J."/>
            <person name="Barry K."/>
            <person name="LaButti K."/>
            <person name="Ng V."/>
            <person name="Ahrendt S."/>
            <person name="Min B."/>
            <person name="Choi I.G."/>
            <person name="Park H."/>
            <person name="Plett J.M."/>
            <person name="Magnuson J."/>
            <person name="Spatafora J.W."/>
            <person name="Nagy L.G."/>
            <person name="Henrissat B."/>
            <person name="Grigoriev I.V."/>
            <person name="Yang Z.L."/>
            <person name="Xu J."/>
            <person name="Martin F.M."/>
        </authorList>
    </citation>
    <scope>NUCLEOTIDE SEQUENCE</scope>
    <source>
        <strain evidence="1">ATCC 28755</strain>
    </source>
</reference>
<sequence length="579" mass="64129">MNRCHSVPDESHHSHSELDSDYDTPRRYRRREWKRNKPHLPRSDSLPNLHLHPRRLGRPLFTCARCGFANALIPLCLWCAWTSEEATRAYERGLPRVRRLSAPARVSVSAKVQPPSMMVQPPSPGRPRTSVDSSKSSAGPATPPGDMLAFSVPGITAVLEGKGGEPKWDADATTDYNDNLKANVKGCCRVVREVVTATQRRRAATVGAEPQHPPTQYPPTQSTGIRHRRRLPALFLRMSRSRASHATAYDATSEHSHSLFSLIAPTSNTINEPNLCQSNACSQLHLHATHPHVSPYAPAPHSALSSASSLDSPKRILRRKERMPLLKRNSSQSPCSRTRTPSPLAQYTSCGPSNHADAPSSREDPTRSSQFLSTASITGFDPPARLGHPSRPYYSAIRKNMSRPTSPTSPVHSRPTSPGLPASRPISPVHPSSRAASPGFPESPVYSRPSRTASPVFPEDDYEFIPRATKSLDCARPLEYSERTRPMSMEYAYTRPTSMEYTRPLSPPFSGFSLSGETELRMALAKLRHEDALDEMHQYVYHETHVQRGRGKVRMKDKVKKLGQGLRGLVRGHAAPSPL</sequence>
<gene>
    <name evidence="1" type="ORF">BJ138DRAFT_1159480</name>
</gene>
<dbReference type="Proteomes" id="UP000790377">
    <property type="component" value="Unassembled WGS sequence"/>
</dbReference>
<accession>A0ACB8A2Y9</accession>
<comment type="caution">
    <text evidence="1">The sequence shown here is derived from an EMBL/GenBank/DDBJ whole genome shotgun (WGS) entry which is preliminary data.</text>
</comment>
<evidence type="ECO:0000313" key="1">
    <source>
        <dbReference type="EMBL" id="KAH7907710.1"/>
    </source>
</evidence>
<evidence type="ECO:0000313" key="2">
    <source>
        <dbReference type="Proteomes" id="UP000790377"/>
    </source>
</evidence>
<organism evidence="1 2">
    <name type="scientific">Hygrophoropsis aurantiaca</name>
    <dbReference type="NCBI Taxonomy" id="72124"/>
    <lineage>
        <taxon>Eukaryota</taxon>
        <taxon>Fungi</taxon>
        <taxon>Dikarya</taxon>
        <taxon>Basidiomycota</taxon>
        <taxon>Agaricomycotina</taxon>
        <taxon>Agaricomycetes</taxon>
        <taxon>Agaricomycetidae</taxon>
        <taxon>Boletales</taxon>
        <taxon>Coniophorineae</taxon>
        <taxon>Hygrophoropsidaceae</taxon>
        <taxon>Hygrophoropsis</taxon>
    </lineage>
</organism>